<dbReference type="GO" id="GO:1990904">
    <property type="term" value="C:ribonucleoprotein complex"/>
    <property type="evidence" value="ECO:0007669"/>
    <property type="project" value="UniProtKB-KW"/>
</dbReference>
<dbReference type="GO" id="GO:0019843">
    <property type="term" value="F:rRNA binding"/>
    <property type="evidence" value="ECO:0007669"/>
    <property type="project" value="UniProtKB-UniRule"/>
</dbReference>
<gene>
    <name evidence="4" type="primary">rplW</name>
    <name evidence="5" type="ORF">COV54_00300</name>
</gene>
<dbReference type="AlphaFoldDB" id="A0A2H0NHL3"/>
<accession>A0A2H0NHL3</accession>
<sequence length="124" mass="14157">MKDYNPPTTLPQKWAPEIKTAVSVKTAPLSASFKRVVKYPLTSEKAANLQKFNQYVFLVEKSANKKMIRQEIQKHYNVKIKGVNIIRQSGKIKRFGNRLGRRPAFKKAIVTLMPGEKINISTVK</sequence>
<comment type="caution">
    <text evidence="5">The sequence shown here is derived from an EMBL/GenBank/DDBJ whole genome shotgun (WGS) entry which is preliminary data.</text>
</comment>
<keyword evidence="2 4" id="KW-0689">Ribosomal protein</keyword>
<dbReference type="InterPro" id="IPR013025">
    <property type="entry name" value="Ribosomal_uL23-like"/>
</dbReference>
<evidence type="ECO:0000256" key="4">
    <source>
        <dbReference type="HAMAP-Rule" id="MF_01369"/>
    </source>
</evidence>
<reference evidence="5 6" key="1">
    <citation type="submission" date="2017-09" db="EMBL/GenBank/DDBJ databases">
        <title>Depth-based differentiation of microbial function through sediment-hosted aquifers and enrichment of novel symbionts in the deep terrestrial subsurface.</title>
        <authorList>
            <person name="Probst A.J."/>
            <person name="Ladd B."/>
            <person name="Jarett J.K."/>
            <person name="Geller-Mcgrath D.E."/>
            <person name="Sieber C.M."/>
            <person name="Emerson J.B."/>
            <person name="Anantharaman K."/>
            <person name="Thomas B.C."/>
            <person name="Malmstrom R."/>
            <person name="Stieglmeier M."/>
            <person name="Klingl A."/>
            <person name="Woyke T."/>
            <person name="Ryan C.M."/>
            <person name="Banfield J.F."/>
        </authorList>
    </citation>
    <scope>NUCLEOTIDE SEQUENCE [LARGE SCALE GENOMIC DNA]</scope>
    <source>
        <strain evidence="5">CG11_big_fil_rev_8_21_14_0_20_38_23</strain>
    </source>
</reference>
<evidence type="ECO:0000256" key="1">
    <source>
        <dbReference type="ARBA" id="ARBA00006700"/>
    </source>
</evidence>
<dbReference type="InterPro" id="IPR012678">
    <property type="entry name" value="Ribosomal_uL23/eL15/eS24_sf"/>
</dbReference>
<keyword evidence="4" id="KW-0694">RNA-binding</keyword>
<evidence type="ECO:0000256" key="2">
    <source>
        <dbReference type="ARBA" id="ARBA00022980"/>
    </source>
</evidence>
<dbReference type="Pfam" id="PF00276">
    <property type="entry name" value="Ribosomal_L23"/>
    <property type="match status" value="1"/>
</dbReference>
<dbReference type="SUPFAM" id="SSF54189">
    <property type="entry name" value="Ribosomal proteins S24e, L23 and L15e"/>
    <property type="match status" value="1"/>
</dbReference>
<evidence type="ECO:0000313" key="6">
    <source>
        <dbReference type="Proteomes" id="UP000228867"/>
    </source>
</evidence>
<dbReference type="EMBL" id="PCWR01000007">
    <property type="protein sequence ID" value="PIR07606.1"/>
    <property type="molecule type" value="Genomic_DNA"/>
</dbReference>
<comment type="similarity">
    <text evidence="1 4">Belongs to the universal ribosomal protein uL23 family.</text>
</comment>
<evidence type="ECO:0000256" key="3">
    <source>
        <dbReference type="ARBA" id="ARBA00023274"/>
    </source>
</evidence>
<dbReference type="GO" id="GO:0006412">
    <property type="term" value="P:translation"/>
    <property type="evidence" value="ECO:0007669"/>
    <property type="project" value="UniProtKB-UniRule"/>
</dbReference>
<keyword evidence="3 4" id="KW-0687">Ribonucleoprotein</keyword>
<dbReference type="Proteomes" id="UP000228867">
    <property type="component" value="Unassembled WGS sequence"/>
</dbReference>
<comment type="subunit">
    <text evidence="4">Part of the 50S ribosomal subunit. Contacts protein L29, and trigger factor when it is bound to the ribosome.</text>
</comment>
<dbReference type="HAMAP" id="MF_01369_B">
    <property type="entry name" value="Ribosomal_uL23_B"/>
    <property type="match status" value="1"/>
</dbReference>
<dbReference type="Gene3D" id="3.30.70.330">
    <property type="match status" value="1"/>
</dbReference>
<dbReference type="NCBIfam" id="NF004363">
    <property type="entry name" value="PRK05738.2-4"/>
    <property type="match status" value="1"/>
</dbReference>
<name>A0A2H0NHL3_9BACT</name>
<dbReference type="GO" id="GO:0005840">
    <property type="term" value="C:ribosome"/>
    <property type="evidence" value="ECO:0007669"/>
    <property type="project" value="UniProtKB-KW"/>
</dbReference>
<evidence type="ECO:0000313" key="5">
    <source>
        <dbReference type="EMBL" id="PIR07606.1"/>
    </source>
</evidence>
<dbReference type="InterPro" id="IPR012677">
    <property type="entry name" value="Nucleotide-bd_a/b_plait_sf"/>
</dbReference>
<proteinExistence type="inferred from homology"/>
<dbReference type="GO" id="GO:0003735">
    <property type="term" value="F:structural constituent of ribosome"/>
    <property type="evidence" value="ECO:0007669"/>
    <property type="project" value="InterPro"/>
</dbReference>
<dbReference type="PANTHER" id="PTHR11620">
    <property type="entry name" value="60S RIBOSOMAL PROTEIN L23A"/>
    <property type="match status" value="1"/>
</dbReference>
<keyword evidence="4" id="KW-0699">rRNA-binding</keyword>
<protein>
    <recommendedName>
        <fullName evidence="4">Large ribosomal subunit protein uL23</fullName>
    </recommendedName>
</protein>
<organism evidence="5 6">
    <name type="scientific">Candidatus Jorgensenbacteria bacterium CG11_big_fil_rev_8_21_14_0_20_38_23</name>
    <dbReference type="NCBI Taxonomy" id="1974594"/>
    <lineage>
        <taxon>Bacteria</taxon>
        <taxon>Candidatus Joergenseniibacteriota</taxon>
    </lineage>
</organism>
<comment type="function">
    <text evidence="4">One of the early assembly proteins it binds 23S rRNA. One of the proteins that surrounds the polypeptide exit tunnel on the outside of the ribosome. Forms the main docking site for trigger factor binding to the ribosome.</text>
</comment>